<dbReference type="PANTHER" id="PTHR34107:SF2">
    <property type="entry name" value="SLL0888 PROTEIN"/>
    <property type="match status" value="1"/>
</dbReference>
<accession>A0ABT0CB68</accession>
<feature type="domain" description="Putative restriction endonuclease" evidence="1">
    <location>
        <begin position="13"/>
        <end position="195"/>
    </location>
</feature>
<dbReference type="InterPro" id="IPR012296">
    <property type="entry name" value="Nuclease_put_TT1808"/>
</dbReference>
<evidence type="ECO:0000313" key="2">
    <source>
        <dbReference type="EMBL" id="MCJ2543038.1"/>
    </source>
</evidence>
<dbReference type="Proteomes" id="UP000830835">
    <property type="component" value="Unassembled WGS sequence"/>
</dbReference>
<dbReference type="RefSeq" id="WP_244350315.1">
    <property type="nucleotide sequence ID" value="NZ_JAFIRA010000020.1"/>
</dbReference>
<dbReference type="PANTHER" id="PTHR34107">
    <property type="entry name" value="SLL0198 PROTEIN-RELATED"/>
    <property type="match status" value="1"/>
</dbReference>
<reference evidence="2" key="1">
    <citation type="submission" date="2021-02" db="EMBL/GenBank/DDBJ databases">
        <title>The CRISPR/cas machinery reduction and long-range gene transfer in the hot spring cyanobacterium Synechococcus.</title>
        <authorList>
            <person name="Dvorak P."/>
            <person name="Jahodarova E."/>
            <person name="Hasler P."/>
            <person name="Poulickova A."/>
        </authorList>
    </citation>
    <scope>NUCLEOTIDE SEQUENCE</scope>
    <source>
        <strain evidence="2">Rupite</strain>
    </source>
</reference>
<protein>
    <submittedName>
        <fullName evidence="2">Uma2 family endonuclease</fullName>
    </submittedName>
</protein>
<dbReference type="EMBL" id="JAFIRA010000020">
    <property type="protein sequence ID" value="MCJ2543038.1"/>
    <property type="molecule type" value="Genomic_DNA"/>
</dbReference>
<dbReference type="Pfam" id="PF05685">
    <property type="entry name" value="Uma2"/>
    <property type="match status" value="1"/>
</dbReference>
<organism evidence="2 3">
    <name type="scientific">Thermostichus vulcanus str. 'Rupite'</name>
    <dbReference type="NCBI Taxonomy" id="2813851"/>
    <lineage>
        <taxon>Bacteria</taxon>
        <taxon>Bacillati</taxon>
        <taxon>Cyanobacteriota</taxon>
        <taxon>Cyanophyceae</taxon>
        <taxon>Thermostichales</taxon>
        <taxon>Thermostichaceae</taxon>
        <taxon>Thermostichus</taxon>
    </lineage>
</organism>
<dbReference type="CDD" id="cd06260">
    <property type="entry name" value="DUF820-like"/>
    <property type="match status" value="1"/>
</dbReference>
<proteinExistence type="predicted"/>
<comment type="caution">
    <text evidence="2">The sequence shown here is derived from an EMBL/GenBank/DDBJ whole genome shotgun (WGS) entry which is preliminary data.</text>
</comment>
<name>A0ABT0CB68_THEVL</name>
<keyword evidence="2" id="KW-0540">Nuclease</keyword>
<sequence length="203" mass="23697">MARELQQIQKLTFEEFLDWYPNDGSRYELIDGELVEMRPIGDHEELAGLITRKLDREIERLSLPYFIPKSCCVKPESATDAYLPDVIVLDRQALQKEPLWKTASTIIYGSSAPLVVEIASTNGQDDYARKLEDYEAMGIREYWIVDYRALDGKRFIGDPKQPTVSIYQLIDDRYQAQQFRANDPVQSRIFFRAGFRRSRDIEF</sequence>
<dbReference type="Gene3D" id="3.90.1570.10">
    <property type="entry name" value="tt1808, chain A"/>
    <property type="match status" value="1"/>
</dbReference>
<gene>
    <name evidence="2" type="ORF">JX360_08990</name>
</gene>
<keyword evidence="2" id="KW-0378">Hydrolase</keyword>
<dbReference type="SUPFAM" id="SSF52980">
    <property type="entry name" value="Restriction endonuclease-like"/>
    <property type="match status" value="1"/>
</dbReference>
<dbReference type="InterPro" id="IPR011335">
    <property type="entry name" value="Restrct_endonuc-II-like"/>
</dbReference>
<evidence type="ECO:0000313" key="3">
    <source>
        <dbReference type="Proteomes" id="UP000830835"/>
    </source>
</evidence>
<dbReference type="GO" id="GO:0004519">
    <property type="term" value="F:endonuclease activity"/>
    <property type="evidence" value="ECO:0007669"/>
    <property type="project" value="UniProtKB-KW"/>
</dbReference>
<keyword evidence="3" id="KW-1185">Reference proteome</keyword>
<dbReference type="InterPro" id="IPR008538">
    <property type="entry name" value="Uma2"/>
</dbReference>
<keyword evidence="2" id="KW-0255">Endonuclease</keyword>
<evidence type="ECO:0000259" key="1">
    <source>
        <dbReference type="Pfam" id="PF05685"/>
    </source>
</evidence>